<proteinExistence type="predicted"/>
<evidence type="ECO:0000313" key="2">
    <source>
        <dbReference type="Proteomes" id="UP000692816"/>
    </source>
</evidence>
<comment type="caution">
    <text evidence="1">The sequence shown here is derived from an EMBL/GenBank/DDBJ whole genome shotgun (WGS) entry which is preliminary data.</text>
</comment>
<reference evidence="1" key="1">
    <citation type="journal article" date="2021" name="Int. J. Syst. Evol. Microbiol.">
        <title>Bradyrhizobium septentrionale sp. nov. (sv. septentrionale) and Bradyrhizobium quebecense sp. nov. (sv. septentrionale) associated with legumes native to Canada possess rearranged symbiosis genes and numerous insertion sequences.</title>
        <authorList>
            <person name="Bromfield E.S.P."/>
            <person name="Cloutier S."/>
        </authorList>
    </citation>
    <scope>NUCLEOTIDE SEQUENCE</scope>
    <source>
        <strain evidence="1">12S5</strain>
    </source>
</reference>
<sequence length="91" mass="10339">MLMTRQRRPAIRTLGGWAINVLNEAGAIRECEEHGWMQDRADPHARQRSFDIARRDRPEGVSLQAAEAAVRDVLESIGDTCPECPPEEDRR</sequence>
<accession>A0ABS3MTG7</accession>
<keyword evidence="2" id="KW-1185">Reference proteome</keyword>
<protein>
    <submittedName>
        <fullName evidence="1">Uncharacterized protein</fullName>
    </submittedName>
</protein>
<dbReference type="RefSeq" id="WP_207837972.1">
    <property type="nucleotide sequence ID" value="NZ_CP088282.1"/>
</dbReference>
<name>A0ABS3MTG7_9BRAD</name>
<gene>
    <name evidence="1" type="ORF">J4P68_36055</name>
</gene>
<organism evidence="1 2">
    <name type="scientific">Bradyrhizobium quebecense</name>
    <dbReference type="NCBI Taxonomy" id="2748629"/>
    <lineage>
        <taxon>Bacteria</taxon>
        <taxon>Pseudomonadati</taxon>
        <taxon>Pseudomonadota</taxon>
        <taxon>Alphaproteobacteria</taxon>
        <taxon>Hyphomicrobiales</taxon>
        <taxon>Nitrobacteraceae</taxon>
        <taxon>Bradyrhizobium</taxon>
    </lineage>
</organism>
<dbReference type="InterPro" id="IPR048532">
    <property type="entry name" value="ea8_5-like_sf"/>
</dbReference>
<dbReference type="Proteomes" id="UP000692816">
    <property type="component" value="Unassembled WGS sequence"/>
</dbReference>
<evidence type="ECO:0000313" key="1">
    <source>
        <dbReference type="EMBL" id="MBO1434682.1"/>
    </source>
</evidence>
<dbReference type="Gene3D" id="1.10.10.1920">
    <property type="match status" value="1"/>
</dbReference>
<dbReference type="EMBL" id="JAGEPA010000001">
    <property type="protein sequence ID" value="MBO1434682.1"/>
    <property type="molecule type" value="Genomic_DNA"/>
</dbReference>